<protein>
    <submittedName>
        <fullName evidence="1">Cytochrome P450</fullName>
    </submittedName>
</protein>
<dbReference type="GO" id="GO:0004497">
    <property type="term" value="F:monooxygenase activity"/>
    <property type="evidence" value="ECO:0007669"/>
    <property type="project" value="InterPro"/>
</dbReference>
<reference evidence="1 2" key="2">
    <citation type="submission" date="2020-04" db="EMBL/GenBank/DDBJ databases">
        <authorList>
            <person name="Fomenkov A."/>
            <person name="Anton B.P."/>
            <person name="Roberts R.J."/>
        </authorList>
    </citation>
    <scope>NUCLEOTIDE SEQUENCE [LARGE SCALE GENOMIC DNA]</scope>
    <source>
        <strain evidence="1 2">NEB122</strain>
    </source>
</reference>
<gene>
    <name evidence="1" type="ORF">HG421_19175</name>
</gene>
<dbReference type="GO" id="GO:0016705">
    <property type="term" value="F:oxidoreductase activity, acting on paired donors, with incorporation or reduction of molecular oxygen"/>
    <property type="evidence" value="ECO:0007669"/>
    <property type="project" value="InterPro"/>
</dbReference>
<dbReference type="InterPro" id="IPR001128">
    <property type="entry name" value="Cyt_P450"/>
</dbReference>
<reference evidence="1 2" key="1">
    <citation type="submission" date="2020-04" db="EMBL/GenBank/DDBJ databases">
        <title>Genome-Wide Identification of 5-Methylcytosine Sites in Bacterial Genomes By High-Throughput Sequencing of MspJI Restriction Fragments.</title>
        <authorList>
            <person name="Wu V."/>
        </authorList>
    </citation>
    <scope>NUCLEOTIDE SEQUENCE [LARGE SCALE GENOMIC DNA]</scope>
    <source>
        <strain evidence="1 2">NEB122</strain>
    </source>
</reference>
<dbReference type="InterPro" id="IPR036396">
    <property type="entry name" value="Cyt_P450_sf"/>
</dbReference>
<evidence type="ECO:0000313" key="1">
    <source>
        <dbReference type="EMBL" id="QJD69606.1"/>
    </source>
</evidence>
<dbReference type="GO" id="GO:0005506">
    <property type="term" value="F:iron ion binding"/>
    <property type="evidence" value="ECO:0007669"/>
    <property type="project" value="InterPro"/>
</dbReference>
<proteinExistence type="predicted"/>
<dbReference type="SUPFAM" id="SSF48264">
    <property type="entry name" value="Cytochrome P450"/>
    <property type="match status" value="1"/>
</dbReference>
<dbReference type="Pfam" id="PF00067">
    <property type="entry name" value="p450"/>
    <property type="match status" value="1"/>
</dbReference>
<sequence>MLALHSQPAKRATRFAPKMQNLLDEHVGDDLFRLDKTTVGISGAALIEKVLEARPALESERPTFKPLRGRSIPKAHTSKVMQALGRDVRHALAKPWPSGKDLTGSWPHVGHQYLCEWVFGDDPLQMRMVVDRLLVLAPPLTWAAISASALFPFRLGPHASELATLTAAASTYEQRRFALGLYRRAAGPICIAISTLVTNAIWLASPFDPELSNRSILYETMRLLPPSWSIRRSASPEYCAIDARIGLHDDVLVFPFLSHRHPGIWEEPDSFCAARWDRLDPDSHPGYFPFGGSSERCWGMHLVMPLAERLLDLLRQQGLGVSSRQLHADVPQHGLLGILHVDVVRR</sequence>
<name>A0A7Z2VDF3_XANCA</name>
<dbReference type="EMBL" id="CP051651">
    <property type="protein sequence ID" value="QJD69606.1"/>
    <property type="molecule type" value="Genomic_DNA"/>
</dbReference>
<evidence type="ECO:0000313" key="2">
    <source>
        <dbReference type="Proteomes" id="UP000503498"/>
    </source>
</evidence>
<dbReference type="Proteomes" id="UP000503498">
    <property type="component" value="Chromosome"/>
</dbReference>
<organism evidence="1 2">
    <name type="scientific">Xanthomonas campestris pv. badrii</name>
    <dbReference type="NCBI Taxonomy" id="149696"/>
    <lineage>
        <taxon>Bacteria</taxon>
        <taxon>Pseudomonadati</taxon>
        <taxon>Pseudomonadota</taxon>
        <taxon>Gammaproteobacteria</taxon>
        <taxon>Lysobacterales</taxon>
        <taxon>Lysobacteraceae</taxon>
        <taxon>Xanthomonas</taxon>
    </lineage>
</organism>
<accession>A0A7Z2VDF3</accession>
<dbReference type="Gene3D" id="1.10.630.10">
    <property type="entry name" value="Cytochrome P450"/>
    <property type="match status" value="1"/>
</dbReference>
<dbReference type="GO" id="GO:0020037">
    <property type="term" value="F:heme binding"/>
    <property type="evidence" value="ECO:0007669"/>
    <property type="project" value="InterPro"/>
</dbReference>
<dbReference type="AlphaFoldDB" id="A0A7Z2VDF3"/>